<evidence type="ECO:0000313" key="6">
    <source>
        <dbReference type="Proteomes" id="UP000219439"/>
    </source>
</evidence>
<evidence type="ECO:0000256" key="2">
    <source>
        <dbReference type="SAM" id="MobiDB-lite"/>
    </source>
</evidence>
<dbReference type="EMBL" id="OBEL01000001">
    <property type="protein sequence ID" value="SNZ06069.1"/>
    <property type="molecule type" value="Genomic_DNA"/>
</dbReference>
<dbReference type="InterPro" id="IPR035919">
    <property type="entry name" value="EAL_sf"/>
</dbReference>
<feature type="compositionally biased region" description="Basic and acidic residues" evidence="2">
    <location>
        <begin position="175"/>
        <end position="184"/>
    </location>
</feature>
<name>A0A285N9G0_9HYPH</name>
<reference evidence="5 6" key="1">
    <citation type="submission" date="2017-09" db="EMBL/GenBank/DDBJ databases">
        <authorList>
            <person name="Ehlers B."/>
            <person name="Leendertz F.H."/>
        </authorList>
    </citation>
    <scope>NUCLEOTIDE SEQUENCE [LARGE SCALE GENOMIC DNA]</scope>
    <source>
        <strain evidence="5 6">DSM 18289</strain>
    </source>
</reference>
<dbReference type="PANTHER" id="PTHR33121:SF79">
    <property type="entry name" value="CYCLIC DI-GMP PHOSPHODIESTERASE PDED-RELATED"/>
    <property type="match status" value="1"/>
</dbReference>
<dbReference type="InterPro" id="IPR050706">
    <property type="entry name" value="Cyclic-di-GMP_PDE-like"/>
</dbReference>
<evidence type="ECO:0000259" key="4">
    <source>
        <dbReference type="PROSITE" id="PS50883"/>
    </source>
</evidence>
<sequence length="629" mass="68986">MQRLGALFIAICMVVISASVGVILNYKFGLTILEAAPFAVGVLLTLMLVHYQISRVRDRLIIDEQMDDLTRLKLSLTKDVQDVRELTEQLEQTVASRMRGEMDPILAELDLMGTLVKQLAESCAEIDERVELNEERAKVLKSKMDQATKTMAQIQKSLSNGALATREKLQATKVAVADKAKGDEAQSQSEVTPSEPKPEPMAIDDEPPALSEEEQKASTLAASRAKAEEAAKALESIANLHHGQHKSTISDDEKQAVRRALAMGKMELHLQPIVTLPMRKPALYEMLARLLDEQGEVITPDVFLPVCKELNFLSLLDRLAVNKAFRMLRNLTDRGHGMPCFCNISLESMSDPDFFAHLRELYEQNTDLVENIILEFNLASFNSFGVLEQETMQLMQSMGFRFSVDQLTSLKADFDQMVRSGIRFAKVAAPILTHRDAGRGMDIHPADFSRVLSRKGLDLIVTHVETESALVGLLDYNIKLAQGNHFAPAKPLRPEETSIPASVTNAAAQAARKGRNGAAGLASRQMNATGQNIPAPIVHGAGGRMNEPAPMPAAPTSDRTLGQNPRVAQALKAMSAQDGEANPTRDHFRNVLAEAAGLMDPQTTRPGSAERQASDTPAQGQPRLQRVIR</sequence>
<keyword evidence="3" id="KW-0812">Transmembrane</keyword>
<evidence type="ECO:0000256" key="1">
    <source>
        <dbReference type="SAM" id="Coils"/>
    </source>
</evidence>
<organism evidence="5 6">
    <name type="scientific">Cohaesibacter gelatinilyticus</name>
    <dbReference type="NCBI Taxonomy" id="372072"/>
    <lineage>
        <taxon>Bacteria</taxon>
        <taxon>Pseudomonadati</taxon>
        <taxon>Pseudomonadota</taxon>
        <taxon>Alphaproteobacteria</taxon>
        <taxon>Hyphomicrobiales</taxon>
        <taxon>Cohaesibacteraceae</taxon>
    </lineage>
</organism>
<evidence type="ECO:0000313" key="5">
    <source>
        <dbReference type="EMBL" id="SNZ06069.1"/>
    </source>
</evidence>
<dbReference type="PROSITE" id="PS50883">
    <property type="entry name" value="EAL"/>
    <property type="match status" value="1"/>
</dbReference>
<dbReference type="InterPro" id="IPR001633">
    <property type="entry name" value="EAL_dom"/>
</dbReference>
<dbReference type="RefSeq" id="WP_097151628.1">
    <property type="nucleotide sequence ID" value="NZ_OBEL01000001.1"/>
</dbReference>
<feature type="domain" description="EAL" evidence="4">
    <location>
        <begin position="250"/>
        <end position="503"/>
    </location>
</feature>
<dbReference type="GO" id="GO:0071111">
    <property type="term" value="F:cyclic-guanylate-specific phosphodiesterase activity"/>
    <property type="evidence" value="ECO:0007669"/>
    <property type="project" value="InterPro"/>
</dbReference>
<feature type="region of interest" description="Disordered" evidence="2">
    <location>
        <begin position="175"/>
        <end position="225"/>
    </location>
</feature>
<dbReference type="SMART" id="SM00052">
    <property type="entry name" value="EAL"/>
    <property type="match status" value="1"/>
</dbReference>
<feature type="region of interest" description="Disordered" evidence="2">
    <location>
        <begin position="593"/>
        <end position="629"/>
    </location>
</feature>
<dbReference type="Pfam" id="PF00563">
    <property type="entry name" value="EAL"/>
    <property type="match status" value="1"/>
</dbReference>
<feature type="transmembrane region" description="Helical" evidence="3">
    <location>
        <begin position="28"/>
        <end position="49"/>
    </location>
</feature>
<protein>
    <submittedName>
        <fullName evidence="5">Cyclic-di-GMP phosphodiesterase, flagellum assembly factor TipF</fullName>
    </submittedName>
</protein>
<keyword evidence="6" id="KW-1185">Reference proteome</keyword>
<keyword evidence="3" id="KW-0472">Membrane</keyword>
<dbReference type="CDD" id="cd01948">
    <property type="entry name" value="EAL"/>
    <property type="match status" value="1"/>
</dbReference>
<dbReference type="Proteomes" id="UP000219439">
    <property type="component" value="Unassembled WGS sequence"/>
</dbReference>
<evidence type="ECO:0000256" key="3">
    <source>
        <dbReference type="SAM" id="Phobius"/>
    </source>
</evidence>
<feature type="coiled-coil region" evidence="1">
    <location>
        <begin position="130"/>
        <end position="157"/>
    </location>
</feature>
<proteinExistence type="predicted"/>
<keyword evidence="3" id="KW-1133">Transmembrane helix</keyword>
<dbReference type="SUPFAM" id="SSF141868">
    <property type="entry name" value="EAL domain-like"/>
    <property type="match status" value="1"/>
</dbReference>
<keyword evidence="1" id="KW-0175">Coiled coil</keyword>
<accession>A0A285N9G0</accession>
<gene>
    <name evidence="5" type="ORF">SAMN06265368_0289</name>
</gene>
<dbReference type="AlphaFoldDB" id="A0A285N9G0"/>
<dbReference type="OrthoDB" id="7178689at2"/>
<dbReference type="Gene3D" id="3.20.20.450">
    <property type="entry name" value="EAL domain"/>
    <property type="match status" value="1"/>
</dbReference>
<dbReference type="PANTHER" id="PTHR33121">
    <property type="entry name" value="CYCLIC DI-GMP PHOSPHODIESTERASE PDEF"/>
    <property type="match status" value="1"/>
</dbReference>